<evidence type="ECO:0000313" key="7">
    <source>
        <dbReference type="EMBL" id="KAL2654079.1"/>
    </source>
</evidence>
<evidence type="ECO:0000256" key="1">
    <source>
        <dbReference type="ARBA" id="ARBA00004141"/>
    </source>
</evidence>
<comment type="caution">
    <text evidence="7">The sequence shown here is derived from an EMBL/GenBank/DDBJ whole genome shotgun (WGS) entry which is preliminary data.</text>
</comment>
<dbReference type="InterPro" id="IPR002528">
    <property type="entry name" value="MATE_fam"/>
</dbReference>
<evidence type="ECO:0000256" key="2">
    <source>
        <dbReference type="ARBA" id="ARBA00010199"/>
    </source>
</evidence>
<comment type="similarity">
    <text evidence="2 6">Belongs to the multi antimicrobial extrusion (MATE) (TC 2.A.66.1) family.</text>
</comment>
<accession>A0ABD1ZUM0</accession>
<dbReference type="EMBL" id="JBHFFA010000001">
    <property type="protein sequence ID" value="KAL2654079.1"/>
    <property type="molecule type" value="Genomic_DNA"/>
</dbReference>
<feature type="transmembrane region" description="Helical" evidence="6">
    <location>
        <begin position="274"/>
        <end position="298"/>
    </location>
</feature>
<gene>
    <name evidence="7" type="ORF">R1flu_022207</name>
</gene>
<feature type="transmembrane region" description="Helical" evidence="6">
    <location>
        <begin position="203"/>
        <end position="225"/>
    </location>
</feature>
<organism evidence="7 8">
    <name type="scientific">Riccia fluitans</name>
    <dbReference type="NCBI Taxonomy" id="41844"/>
    <lineage>
        <taxon>Eukaryota</taxon>
        <taxon>Viridiplantae</taxon>
        <taxon>Streptophyta</taxon>
        <taxon>Embryophyta</taxon>
        <taxon>Marchantiophyta</taxon>
        <taxon>Marchantiopsida</taxon>
        <taxon>Marchantiidae</taxon>
        <taxon>Marchantiales</taxon>
        <taxon>Ricciaceae</taxon>
        <taxon>Riccia</taxon>
    </lineage>
</organism>
<feature type="transmembrane region" description="Helical" evidence="6">
    <location>
        <begin position="135"/>
        <end position="153"/>
    </location>
</feature>
<dbReference type="CDD" id="cd13132">
    <property type="entry name" value="MATE_eukaryotic"/>
    <property type="match status" value="1"/>
</dbReference>
<feature type="transmembrane region" description="Helical" evidence="6">
    <location>
        <begin position="57"/>
        <end position="80"/>
    </location>
</feature>
<dbReference type="NCBIfam" id="TIGR00797">
    <property type="entry name" value="matE"/>
    <property type="match status" value="1"/>
</dbReference>
<feature type="transmembrane region" description="Helical" evidence="6">
    <location>
        <begin position="389"/>
        <end position="406"/>
    </location>
</feature>
<keyword evidence="3 6" id="KW-0812">Transmembrane</keyword>
<evidence type="ECO:0000313" key="8">
    <source>
        <dbReference type="Proteomes" id="UP001605036"/>
    </source>
</evidence>
<dbReference type="PANTHER" id="PTHR11206">
    <property type="entry name" value="MULTIDRUG RESISTANCE PROTEIN"/>
    <property type="match status" value="1"/>
</dbReference>
<feature type="transmembrane region" description="Helical" evidence="6">
    <location>
        <begin position="92"/>
        <end position="115"/>
    </location>
</feature>
<keyword evidence="4 6" id="KW-1133">Transmembrane helix</keyword>
<evidence type="ECO:0000256" key="3">
    <source>
        <dbReference type="ARBA" id="ARBA00022692"/>
    </source>
</evidence>
<feature type="transmembrane region" description="Helical" evidence="6">
    <location>
        <begin position="310"/>
        <end position="335"/>
    </location>
</feature>
<evidence type="ECO:0000256" key="5">
    <source>
        <dbReference type="ARBA" id="ARBA00023136"/>
    </source>
</evidence>
<feature type="transmembrane region" description="Helical" evidence="6">
    <location>
        <begin position="356"/>
        <end position="377"/>
    </location>
</feature>
<dbReference type="Pfam" id="PF01554">
    <property type="entry name" value="MatE"/>
    <property type="match status" value="2"/>
</dbReference>
<feature type="transmembrane region" description="Helical" evidence="6">
    <location>
        <begin position="173"/>
        <end position="191"/>
    </location>
</feature>
<sequence length="566" mass="61840">MGSESATKSLLLRKEEDDEAPLLLRFSSRGSELQRPKGKNYEFWVWLQQELFEQFRIAGPMILVNCLLFLLRVIPLMFVGHLGELAFSSSQIALAIAAATGVNVMIGLASGLETLCGQANGAKEYKLTGIFLQKAVFVLVLICFPISFLWWNIAPILMFMGQDPDISLGAQEFSRFLIPSLFAYAFLQPLVSFLQTQGAVNAMMVFSGLTLVIHIPLCYLLVYHIEGGLRGAAVALGISLWINVLLLAAYVMFSPTCKKTWTGFSSAAFEDIYSFLKIAVPSTIMICLENWCFEFFILMSGLLPNPELEASALAVCLNTVSLIYMVPFGLSAAVSTRVSNNLGAGLPYSAKASVKMAISLTLVIGCTLCILLISLRHAFPYLFTSDLDVVSYVSGMVPLLAVEALLDSCQATLSGVARGCGWQHLAAYSNLCAFYCIGIPVGLLMTFHFNYHGYGLWIGIICGLFTQVCLLSSITCSLDWQKLSDTAAELVHGAKDHYDALPEVDVLRRIGETTSEAVDGAEKDFAIGIVLIEDGVYIAAVVGVKKLEPCKLKRRLYADLPCFRSL</sequence>
<dbReference type="Proteomes" id="UP001605036">
    <property type="component" value="Unassembled WGS sequence"/>
</dbReference>
<evidence type="ECO:0000256" key="6">
    <source>
        <dbReference type="RuleBase" id="RU004914"/>
    </source>
</evidence>
<keyword evidence="5 6" id="KW-0472">Membrane</keyword>
<feature type="transmembrane region" description="Helical" evidence="6">
    <location>
        <begin position="427"/>
        <end position="448"/>
    </location>
</feature>
<proteinExistence type="inferred from homology"/>
<protein>
    <recommendedName>
        <fullName evidence="6">Protein DETOXIFICATION</fullName>
    </recommendedName>
    <alternativeName>
        <fullName evidence="6">Multidrug and toxic compound extrusion protein</fullName>
    </alternativeName>
</protein>
<keyword evidence="8" id="KW-1185">Reference proteome</keyword>
<feature type="transmembrane region" description="Helical" evidence="6">
    <location>
        <begin position="454"/>
        <end position="474"/>
    </location>
</feature>
<dbReference type="GO" id="GO:0016020">
    <property type="term" value="C:membrane"/>
    <property type="evidence" value="ECO:0007669"/>
    <property type="project" value="UniProtKB-SubCell"/>
</dbReference>
<evidence type="ECO:0000256" key="4">
    <source>
        <dbReference type="ARBA" id="ARBA00022989"/>
    </source>
</evidence>
<reference evidence="7 8" key="1">
    <citation type="submission" date="2024-09" db="EMBL/GenBank/DDBJ databases">
        <title>Chromosome-scale assembly of Riccia fluitans.</title>
        <authorList>
            <person name="Paukszto L."/>
            <person name="Sawicki J."/>
            <person name="Karawczyk K."/>
            <person name="Piernik-Szablinska J."/>
            <person name="Szczecinska M."/>
            <person name="Mazdziarz M."/>
        </authorList>
    </citation>
    <scope>NUCLEOTIDE SEQUENCE [LARGE SCALE GENOMIC DNA]</scope>
    <source>
        <strain evidence="7">Rf_01</strain>
        <tissue evidence="7">Aerial parts of the thallus</tissue>
    </source>
</reference>
<dbReference type="InterPro" id="IPR045069">
    <property type="entry name" value="MATE_euk"/>
</dbReference>
<dbReference type="AlphaFoldDB" id="A0ABD1ZUM0"/>
<comment type="subcellular location">
    <subcellularLocation>
        <location evidence="1">Membrane</location>
        <topology evidence="1">Multi-pass membrane protein</topology>
    </subcellularLocation>
</comment>
<feature type="transmembrane region" description="Helical" evidence="6">
    <location>
        <begin position="231"/>
        <end position="253"/>
    </location>
</feature>
<name>A0ABD1ZUM0_9MARC</name>